<evidence type="ECO:0000313" key="2">
    <source>
        <dbReference type="Proteomes" id="UP000471166"/>
    </source>
</evidence>
<dbReference type="AlphaFoldDB" id="A0A6P1CUU3"/>
<sequence>MATPSSDQIYAALDQMRTTANKWEEAAAFLDSALSKTELVKFTNIEAGVFALSYNKYSPTPTYAGDRAREGAAACREVAATLRDVANVYEEEDRRGEHALRGLY</sequence>
<evidence type="ECO:0008006" key="3">
    <source>
        <dbReference type="Google" id="ProtNLM"/>
    </source>
</evidence>
<reference evidence="1 2" key="1">
    <citation type="submission" date="2020-01" db="EMBL/GenBank/DDBJ databases">
        <title>Genetics and antimicrobial susceptibilities of Nocardia species isolated from the soil; a comparison with species isolated from humans.</title>
        <authorList>
            <person name="Carrasco G."/>
            <person name="Monzon S."/>
            <person name="Sansegundo M."/>
            <person name="Garcia E."/>
            <person name="Garrido N."/>
            <person name="Medina M.J."/>
            <person name="Villalon P."/>
            <person name="Ramirez-Arocha A.C."/>
            <person name="Jimenez P."/>
            <person name="Cuesta I."/>
            <person name="Valdezate S."/>
        </authorList>
    </citation>
    <scope>NUCLEOTIDE SEQUENCE [LARGE SCALE GENOMIC DNA]</scope>
    <source>
        <strain evidence="1 2">CNM20110626</strain>
    </source>
</reference>
<dbReference type="RefSeq" id="WP_163846913.1">
    <property type="nucleotide sequence ID" value="NZ_AP026975.1"/>
</dbReference>
<evidence type="ECO:0000313" key="1">
    <source>
        <dbReference type="EMBL" id="NEW35637.1"/>
    </source>
</evidence>
<organism evidence="1 2">
    <name type="scientific">Nocardia cyriacigeorgica</name>
    <dbReference type="NCBI Taxonomy" id="135487"/>
    <lineage>
        <taxon>Bacteria</taxon>
        <taxon>Bacillati</taxon>
        <taxon>Actinomycetota</taxon>
        <taxon>Actinomycetes</taxon>
        <taxon>Mycobacteriales</taxon>
        <taxon>Nocardiaceae</taxon>
        <taxon>Nocardia</taxon>
    </lineage>
</organism>
<proteinExistence type="predicted"/>
<accession>A0A6P1CUU3</accession>
<dbReference type="EMBL" id="JAAGVB010000049">
    <property type="protein sequence ID" value="NEW35637.1"/>
    <property type="molecule type" value="Genomic_DNA"/>
</dbReference>
<protein>
    <recommendedName>
        <fullName evidence="3">ESX-1 secretion-associated protein</fullName>
    </recommendedName>
</protein>
<dbReference type="Proteomes" id="UP000471166">
    <property type="component" value="Unassembled WGS sequence"/>
</dbReference>
<comment type="caution">
    <text evidence="1">The sequence shown here is derived from an EMBL/GenBank/DDBJ whole genome shotgun (WGS) entry which is preliminary data.</text>
</comment>
<name>A0A6P1CUU3_9NOCA</name>
<gene>
    <name evidence="1" type="ORF">GV791_24155</name>
</gene>